<sequence>MTNTMTMSEARRITTALIAEHGLVGWTVKFDNARRRAGQCSYGPRTISLSKPLMAQRSYADTMNTITHELAHALVGHSHGHDAVWSAKHRQLGGDGKRCFDHLDESAPWIGTCGHGKQFARYRQPKRLDGWRCRCVRGGSPITWQTRAQRATEARVVASVEARKAAAPAPVAAQASRSITSAPVGKGVQLGLF</sequence>
<feature type="domain" description="SprT-like" evidence="1">
    <location>
        <begin position="1"/>
        <end position="142"/>
    </location>
</feature>
<dbReference type="Pfam" id="PF10263">
    <property type="entry name" value="SprT-like"/>
    <property type="match status" value="1"/>
</dbReference>
<dbReference type="GeneID" id="60323001"/>
<reference evidence="2 3" key="1">
    <citation type="submission" date="2017-04" db="EMBL/GenBank/DDBJ databases">
        <title>The genome sequence of mycobacteriophage Shandong1.</title>
        <authorList>
            <person name="Fan X."/>
            <person name="Zhao Z."/>
            <person name="Zhao K."/>
            <person name="Song S."/>
            <person name="Li J."/>
            <person name="Xie J."/>
        </authorList>
    </citation>
    <scope>NUCLEOTIDE SEQUENCE [LARGE SCALE GENOMIC DNA]</scope>
</reference>
<dbReference type="KEGG" id="vg:60323001"/>
<dbReference type="EMBL" id="KY945355">
    <property type="protein sequence ID" value="ARQ95530.1"/>
    <property type="molecule type" value="Genomic_DNA"/>
</dbReference>
<evidence type="ECO:0000313" key="3">
    <source>
        <dbReference type="Proteomes" id="UP000226045"/>
    </source>
</evidence>
<dbReference type="SMART" id="SM00731">
    <property type="entry name" value="SprT"/>
    <property type="match status" value="1"/>
</dbReference>
<proteinExistence type="predicted"/>
<organism evidence="2 3">
    <name type="scientific">Mycobacterium phage Shandong1</name>
    <dbReference type="NCBI Taxonomy" id="1983447"/>
    <lineage>
        <taxon>Viruses</taxon>
        <taxon>Duplodnaviria</taxon>
        <taxon>Heunggongvirae</taxon>
        <taxon>Uroviricota</taxon>
        <taxon>Caudoviricetes</taxon>
        <taxon>Weiservirinae</taxon>
        <taxon>Unicornvirus</taxon>
        <taxon>Unicornvirus shandong1</taxon>
    </lineage>
</organism>
<dbReference type="InterPro" id="IPR006640">
    <property type="entry name" value="SprT-like_domain"/>
</dbReference>
<name>A0A1X9SHM4_9CAUD</name>
<dbReference type="Gene3D" id="3.30.2010.10">
    <property type="entry name" value="Metalloproteases ('zincins'), catalytic domain"/>
    <property type="match status" value="1"/>
</dbReference>
<protein>
    <submittedName>
        <fullName evidence="2">SprT-like protein</fullName>
    </submittedName>
</protein>
<keyword evidence="3" id="KW-1185">Reference proteome</keyword>
<evidence type="ECO:0000313" key="2">
    <source>
        <dbReference type="EMBL" id="ARQ95530.1"/>
    </source>
</evidence>
<dbReference type="Proteomes" id="UP000226045">
    <property type="component" value="Segment"/>
</dbReference>
<evidence type="ECO:0000259" key="1">
    <source>
        <dbReference type="SMART" id="SM00731"/>
    </source>
</evidence>
<dbReference type="RefSeq" id="YP_009951563.1">
    <property type="nucleotide sequence ID" value="NC_051602.1"/>
</dbReference>
<accession>A0A1X9SHM4</accession>
<dbReference type="GO" id="GO:0006950">
    <property type="term" value="P:response to stress"/>
    <property type="evidence" value="ECO:0007669"/>
    <property type="project" value="UniProtKB-ARBA"/>
</dbReference>